<proteinExistence type="predicted"/>
<dbReference type="Proteomes" id="UP000182486">
    <property type="component" value="Unassembled WGS sequence"/>
</dbReference>
<gene>
    <name evidence="1" type="ORF">BG844_13045</name>
</gene>
<keyword evidence="2" id="KW-1185">Reference proteome</keyword>
<sequence>MAHVELSLSGAFVPQARTPDESEFVSNIDRWAATVWQAVEPCLVIDVSATVVAVSPSASDLLGLGKGADVVGRPLLGGEGALRLIDFTAGGGDLAEPEIEKIPPLLALTSEQLTRGLMRIQPPADDRHVTVDAIATPILENGRVVASLTFFSAIRY</sequence>
<comment type="caution">
    <text evidence="1">The sequence shown here is derived from an EMBL/GenBank/DDBJ whole genome shotgun (WGS) entry which is preliminary data.</text>
</comment>
<protein>
    <recommendedName>
        <fullName evidence="3">PAS domain-containing protein</fullName>
    </recommendedName>
</protein>
<evidence type="ECO:0008006" key="3">
    <source>
        <dbReference type="Google" id="ProtNLM"/>
    </source>
</evidence>
<dbReference type="RefSeq" id="WP_071805595.1">
    <property type="nucleotide sequence ID" value="NZ_MEIA01000131.1"/>
</dbReference>
<dbReference type="AlphaFoldDB" id="A0A1K0FLY1"/>
<name>A0A1K0FLY1_9ACTN</name>
<dbReference type="EMBL" id="MEIA01000131">
    <property type="protein sequence ID" value="OJF13825.1"/>
    <property type="molecule type" value="Genomic_DNA"/>
</dbReference>
<evidence type="ECO:0000313" key="2">
    <source>
        <dbReference type="Proteomes" id="UP000182486"/>
    </source>
</evidence>
<accession>A0A1K0FLY1</accession>
<reference evidence="1 2" key="1">
    <citation type="submission" date="2016-09" db="EMBL/GenBank/DDBJ databases">
        <title>Couchioplanes caeruleus draft genome sequence.</title>
        <authorList>
            <person name="Sheehan J."/>
            <person name="Caffrey P."/>
        </authorList>
    </citation>
    <scope>NUCLEOTIDE SEQUENCE [LARGE SCALE GENOMIC DNA]</scope>
    <source>
        <strain evidence="1 2">DSM 43634</strain>
    </source>
</reference>
<evidence type="ECO:0000313" key="1">
    <source>
        <dbReference type="EMBL" id="OJF13825.1"/>
    </source>
</evidence>
<organism evidence="1 2">
    <name type="scientific">Couchioplanes caeruleus subsp. caeruleus</name>
    <dbReference type="NCBI Taxonomy" id="56427"/>
    <lineage>
        <taxon>Bacteria</taxon>
        <taxon>Bacillati</taxon>
        <taxon>Actinomycetota</taxon>
        <taxon>Actinomycetes</taxon>
        <taxon>Micromonosporales</taxon>
        <taxon>Micromonosporaceae</taxon>
        <taxon>Couchioplanes</taxon>
    </lineage>
</organism>